<sequence>MVSQFANHKWKGMCITHHLLNHVEWKSANGLGLKSTSIIEIQGQVLRFILG</sequence>
<organism evidence="1 2">
    <name type="scientific">Laccaria amethystina LaAM-08-1</name>
    <dbReference type="NCBI Taxonomy" id="1095629"/>
    <lineage>
        <taxon>Eukaryota</taxon>
        <taxon>Fungi</taxon>
        <taxon>Dikarya</taxon>
        <taxon>Basidiomycota</taxon>
        <taxon>Agaricomycotina</taxon>
        <taxon>Agaricomycetes</taxon>
        <taxon>Agaricomycetidae</taxon>
        <taxon>Agaricales</taxon>
        <taxon>Agaricineae</taxon>
        <taxon>Hydnangiaceae</taxon>
        <taxon>Laccaria</taxon>
    </lineage>
</organism>
<accession>A0A0C9WMU5</accession>
<name>A0A0C9WMU5_9AGAR</name>
<dbReference type="EMBL" id="KN839011">
    <property type="protein sequence ID" value="KIJ91415.1"/>
    <property type="molecule type" value="Genomic_DNA"/>
</dbReference>
<dbReference type="HOGENOM" id="CLU_3106759_0_0_1"/>
<evidence type="ECO:0000313" key="1">
    <source>
        <dbReference type="EMBL" id="KIJ91415.1"/>
    </source>
</evidence>
<reference evidence="2" key="2">
    <citation type="submission" date="2015-01" db="EMBL/GenBank/DDBJ databases">
        <title>Evolutionary Origins and Diversification of the Mycorrhizal Mutualists.</title>
        <authorList>
            <consortium name="DOE Joint Genome Institute"/>
            <consortium name="Mycorrhizal Genomics Consortium"/>
            <person name="Kohler A."/>
            <person name="Kuo A."/>
            <person name="Nagy L.G."/>
            <person name="Floudas D."/>
            <person name="Copeland A."/>
            <person name="Barry K.W."/>
            <person name="Cichocki N."/>
            <person name="Veneault-Fourrey C."/>
            <person name="LaButti K."/>
            <person name="Lindquist E.A."/>
            <person name="Lipzen A."/>
            <person name="Lundell T."/>
            <person name="Morin E."/>
            <person name="Murat C."/>
            <person name="Riley R."/>
            <person name="Ohm R."/>
            <person name="Sun H."/>
            <person name="Tunlid A."/>
            <person name="Henrissat B."/>
            <person name="Grigoriev I.V."/>
            <person name="Hibbett D.S."/>
            <person name="Martin F."/>
        </authorList>
    </citation>
    <scope>NUCLEOTIDE SEQUENCE [LARGE SCALE GENOMIC DNA]</scope>
    <source>
        <strain evidence="2">LaAM-08-1</strain>
    </source>
</reference>
<protein>
    <submittedName>
        <fullName evidence="1">Unplaced genomic scaffold K443scaffold_476, whole genome shotgun sequence</fullName>
    </submittedName>
</protein>
<keyword evidence="2" id="KW-1185">Reference proteome</keyword>
<gene>
    <name evidence="1" type="ORF">K443DRAFT_14415</name>
</gene>
<reference evidence="1 2" key="1">
    <citation type="submission" date="2014-04" db="EMBL/GenBank/DDBJ databases">
        <authorList>
            <consortium name="DOE Joint Genome Institute"/>
            <person name="Kuo A."/>
            <person name="Kohler A."/>
            <person name="Nagy L.G."/>
            <person name="Floudas D."/>
            <person name="Copeland A."/>
            <person name="Barry K.W."/>
            <person name="Cichocki N."/>
            <person name="Veneault-Fourrey C."/>
            <person name="LaButti K."/>
            <person name="Lindquist E.A."/>
            <person name="Lipzen A."/>
            <person name="Lundell T."/>
            <person name="Morin E."/>
            <person name="Murat C."/>
            <person name="Sun H."/>
            <person name="Tunlid A."/>
            <person name="Henrissat B."/>
            <person name="Grigoriev I.V."/>
            <person name="Hibbett D.S."/>
            <person name="Martin F."/>
            <person name="Nordberg H.P."/>
            <person name="Cantor M.N."/>
            <person name="Hua S.X."/>
        </authorList>
    </citation>
    <scope>NUCLEOTIDE SEQUENCE [LARGE SCALE GENOMIC DNA]</scope>
    <source>
        <strain evidence="1 2">LaAM-08-1</strain>
    </source>
</reference>
<evidence type="ECO:0000313" key="2">
    <source>
        <dbReference type="Proteomes" id="UP000054477"/>
    </source>
</evidence>
<proteinExistence type="predicted"/>
<dbReference type="AlphaFoldDB" id="A0A0C9WMU5"/>
<dbReference type="Proteomes" id="UP000054477">
    <property type="component" value="Unassembled WGS sequence"/>
</dbReference>